<gene>
    <name evidence="1" type="ORF">J1N35_035113</name>
</gene>
<evidence type="ECO:0000313" key="1">
    <source>
        <dbReference type="EMBL" id="KAH1057048.1"/>
    </source>
</evidence>
<proteinExistence type="predicted"/>
<comment type="caution">
    <text evidence="1">The sequence shown here is derived from an EMBL/GenBank/DDBJ whole genome shotgun (WGS) entry which is preliminary data.</text>
</comment>
<dbReference type="EMBL" id="JAIQCV010000010">
    <property type="protein sequence ID" value="KAH1057048.1"/>
    <property type="molecule type" value="Genomic_DNA"/>
</dbReference>
<name>A0A9D3UTA6_9ROSI</name>
<dbReference type="AlphaFoldDB" id="A0A9D3UTA6"/>
<organism evidence="1 2">
    <name type="scientific">Gossypium stocksii</name>
    <dbReference type="NCBI Taxonomy" id="47602"/>
    <lineage>
        <taxon>Eukaryota</taxon>
        <taxon>Viridiplantae</taxon>
        <taxon>Streptophyta</taxon>
        <taxon>Embryophyta</taxon>
        <taxon>Tracheophyta</taxon>
        <taxon>Spermatophyta</taxon>
        <taxon>Magnoliopsida</taxon>
        <taxon>eudicotyledons</taxon>
        <taxon>Gunneridae</taxon>
        <taxon>Pentapetalae</taxon>
        <taxon>rosids</taxon>
        <taxon>malvids</taxon>
        <taxon>Malvales</taxon>
        <taxon>Malvaceae</taxon>
        <taxon>Malvoideae</taxon>
        <taxon>Gossypium</taxon>
    </lineage>
</organism>
<evidence type="ECO:0000313" key="2">
    <source>
        <dbReference type="Proteomes" id="UP000828251"/>
    </source>
</evidence>
<protein>
    <submittedName>
        <fullName evidence="1">Uncharacterized protein</fullName>
    </submittedName>
</protein>
<dbReference type="Proteomes" id="UP000828251">
    <property type="component" value="Unassembled WGS sequence"/>
</dbReference>
<sequence length="125" mass="14248">MDLALRRSLQKNFTKLIPDVSVFPATLFPFFDVVKEHTQTVVEEPTQSTAEEPKKMTSFNIKNDEKEEKDDIAIIATTKVKDLVPPLLPTFIIAQDPNIDCLIDELMEADKEEEEMNPPKEEMAV</sequence>
<reference evidence="1 2" key="1">
    <citation type="journal article" date="2021" name="Plant Biotechnol. J.">
        <title>Multi-omics assisted identification of the key and species-specific regulatory components of drought-tolerant mechanisms in Gossypium stocksii.</title>
        <authorList>
            <person name="Yu D."/>
            <person name="Ke L."/>
            <person name="Zhang D."/>
            <person name="Wu Y."/>
            <person name="Sun Y."/>
            <person name="Mei J."/>
            <person name="Sun J."/>
            <person name="Sun Y."/>
        </authorList>
    </citation>
    <scope>NUCLEOTIDE SEQUENCE [LARGE SCALE GENOMIC DNA]</scope>
    <source>
        <strain evidence="2">cv. E1</strain>
        <tissue evidence="1">Leaf</tissue>
    </source>
</reference>
<keyword evidence="2" id="KW-1185">Reference proteome</keyword>
<accession>A0A9D3UTA6</accession>